<reference evidence="3" key="2">
    <citation type="journal article" date="2024" name="Plant">
        <title>Genomic evolution and insights into agronomic trait innovations of Sesamum species.</title>
        <authorList>
            <person name="Miao H."/>
            <person name="Wang L."/>
            <person name="Qu L."/>
            <person name="Liu H."/>
            <person name="Sun Y."/>
            <person name="Le M."/>
            <person name="Wang Q."/>
            <person name="Wei S."/>
            <person name="Zheng Y."/>
            <person name="Lin W."/>
            <person name="Duan Y."/>
            <person name="Cao H."/>
            <person name="Xiong S."/>
            <person name="Wang X."/>
            <person name="Wei L."/>
            <person name="Li C."/>
            <person name="Ma Q."/>
            <person name="Ju M."/>
            <person name="Zhao R."/>
            <person name="Li G."/>
            <person name="Mu C."/>
            <person name="Tian Q."/>
            <person name="Mei H."/>
            <person name="Zhang T."/>
            <person name="Gao T."/>
            <person name="Zhang H."/>
        </authorList>
    </citation>
    <scope>NUCLEOTIDE SEQUENCE</scope>
    <source>
        <strain evidence="3">KEN8</strain>
    </source>
</reference>
<accession>A0AAW2Q7C3</accession>
<feature type="chain" id="PRO_5043744241" description="DHHA2 domain-containing protein" evidence="2">
    <location>
        <begin position="39"/>
        <end position="621"/>
    </location>
</feature>
<dbReference type="AlphaFoldDB" id="A0AAW2Q7C3"/>
<proteinExistence type="predicted"/>
<dbReference type="GO" id="GO:0005737">
    <property type="term" value="C:cytoplasm"/>
    <property type="evidence" value="ECO:0007669"/>
    <property type="project" value="TreeGrafter"/>
</dbReference>
<dbReference type="PANTHER" id="PTHR12112">
    <property type="entry name" value="BNIP - RELATED"/>
    <property type="match status" value="1"/>
</dbReference>
<evidence type="ECO:0000256" key="2">
    <source>
        <dbReference type="SAM" id="SignalP"/>
    </source>
</evidence>
<feature type="signal peptide" evidence="2">
    <location>
        <begin position="1"/>
        <end position="38"/>
    </location>
</feature>
<dbReference type="Gene3D" id="3.90.1640.10">
    <property type="entry name" value="inorganic pyrophosphatase (n-terminal core)"/>
    <property type="match status" value="1"/>
</dbReference>
<evidence type="ECO:0000313" key="3">
    <source>
        <dbReference type="EMBL" id="KAL0363688.1"/>
    </source>
</evidence>
<dbReference type="EMBL" id="JACGWM010000007">
    <property type="protein sequence ID" value="KAL0363688.1"/>
    <property type="molecule type" value="Genomic_DNA"/>
</dbReference>
<dbReference type="GO" id="GO:0004309">
    <property type="term" value="F:exopolyphosphatase activity"/>
    <property type="evidence" value="ECO:0007669"/>
    <property type="project" value="TreeGrafter"/>
</dbReference>
<feature type="region of interest" description="Disordered" evidence="1">
    <location>
        <begin position="45"/>
        <end position="72"/>
    </location>
</feature>
<keyword evidence="2" id="KW-0732">Signal</keyword>
<dbReference type="Gene3D" id="3.10.310.20">
    <property type="entry name" value="DHHA2 domain"/>
    <property type="match status" value="1"/>
</dbReference>
<sequence length="621" mass="68242">MKATTTASSVASNQQVNPLSTSIFILMVLLSLAAGAAGEDAYACSREEKDAYARSREENDAYSRSREEKDAKTVETYARTRDDPFFDGMRRGEAAVVNKGSAFDFQGKSSRNNMYGSSSDIGDRGSKNIIITVTEDVAYSPKNSPSDIVLEPIGRSLSGRWSKTSSPLALLESDLSTNFHDMNEPSTVSAPDASESKEQSTTQSGTARPAIQSYNTSKRQTDISNVHLPHSAALFYCGSSPQMEVVESCRSIYKLNVYLKDTRADVNAGVPGRFLHAVIGPDVADVGSVVSTIMYAFYLDGTLGSNQFCTVPVINMKRADLGSHADLQWLIFSCHIDLSSLIFIDEIDFCYYDLFGSLKLVLLNCDKIPSEQESDNSYPWVDSITVREDVSCCTVIAEKFATHSPGILAGQGFSRLLLAGILLDTENLSRSQCTSKDKYMATLLINGAGRFGCNGLYQILKHKTCDSSDLAVEEILRKEFKKWTRSGQPNTSSSRLLAPNIGMSLIGMSVAQLLSYDSTSIQEIVHFQKLEKLGLLLVVSGYYDSQKKFKREVLISAGSAEVMKSLLLFLNSNAALLPLKALHQPGVEADEMRVFEIDKVTSRRTIERLLEEFLPHLNNLL</sequence>
<name>A0AAW2Q7C3_9LAMI</name>
<evidence type="ECO:0008006" key="4">
    <source>
        <dbReference type="Google" id="ProtNLM"/>
    </source>
</evidence>
<protein>
    <recommendedName>
        <fullName evidence="4">DHHA2 domain-containing protein</fullName>
    </recommendedName>
</protein>
<organism evidence="3">
    <name type="scientific">Sesamum calycinum</name>
    <dbReference type="NCBI Taxonomy" id="2727403"/>
    <lineage>
        <taxon>Eukaryota</taxon>
        <taxon>Viridiplantae</taxon>
        <taxon>Streptophyta</taxon>
        <taxon>Embryophyta</taxon>
        <taxon>Tracheophyta</taxon>
        <taxon>Spermatophyta</taxon>
        <taxon>Magnoliopsida</taxon>
        <taxon>eudicotyledons</taxon>
        <taxon>Gunneridae</taxon>
        <taxon>Pentapetalae</taxon>
        <taxon>asterids</taxon>
        <taxon>lamiids</taxon>
        <taxon>Lamiales</taxon>
        <taxon>Pedaliaceae</taxon>
        <taxon>Sesamum</taxon>
    </lineage>
</organism>
<feature type="compositionally biased region" description="Polar residues" evidence="1">
    <location>
        <begin position="199"/>
        <end position="218"/>
    </location>
</feature>
<dbReference type="InterPro" id="IPR038222">
    <property type="entry name" value="DHHA2_dom_sf"/>
</dbReference>
<feature type="compositionally biased region" description="Polar residues" evidence="1">
    <location>
        <begin position="180"/>
        <end position="189"/>
    </location>
</feature>
<gene>
    <name evidence="3" type="ORF">Scaly_1324000</name>
</gene>
<dbReference type="PANTHER" id="PTHR12112:SF52">
    <property type="entry name" value="DHHA2 DOMAIN-CONTAINING PROTEIN"/>
    <property type="match status" value="1"/>
</dbReference>
<reference evidence="3" key="1">
    <citation type="submission" date="2020-06" db="EMBL/GenBank/DDBJ databases">
        <authorList>
            <person name="Li T."/>
            <person name="Hu X."/>
            <person name="Zhang T."/>
            <person name="Song X."/>
            <person name="Zhang H."/>
            <person name="Dai N."/>
            <person name="Sheng W."/>
            <person name="Hou X."/>
            <person name="Wei L."/>
        </authorList>
    </citation>
    <scope>NUCLEOTIDE SEQUENCE</scope>
    <source>
        <strain evidence="3">KEN8</strain>
        <tissue evidence="3">Leaf</tissue>
    </source>
</reference>
<evidence type="ECO:0000256" key="1">
    <source>
        <dbReference type="SAM" id="MobiDB-lite"/>
    </source>
</evidence>
<feature type="region of interest" description="Disordered" evidence="1">
    <location>
        <begin position="180"/>
        <end position="218"/>
    </location>
</feature>
<dbReference type="SUPFAM" id="SSF64182">
    <property type="entry name" value="DHH phosphoesterases"/>
    <property type="match status" value="1"/>
</dbReference>
<comment type="caution">
    <text evidence="3">The sequence shown here is derived from an EMBL/GenBank/DDBJ whole genome shotgun (WGS) entry which is preliminary data.</text>
</comment>
<dbReference type="InterPro" id="IPR038763">
    <property type="entry name" value="DHH_sf"/>
</dbReference>